<reference evidence="3 4" key="1">
    <citation type="submission" date="2016-01" db="EMBL/GenBank/DDBJ databases">
        <title>Janibacter melonis strain CD11_4 genome sequencing and assembly.</title>
        <authorList>
            <person name="Nair G.R."/>
            <person name="Kaur G."/>
            <person name="Chander A.M."/>
            <person name="Mayilraj S."/>
        </authorList>
    </citation>
    <scope>NUCLEOTIDE SEQUENCE [LARGE SCALE GENOMIC DNA]</scope>
    <source>
        <strain evidence="3 4">CD11-4</strain>
    </source>
</reference>
<accession>A0A176QDV3</accession>
<dbReference type="InterPro" id="IPR006073">
    <property type="entry name" value="GTP-bd"/>
</dbReference>
<evidence type="ECO:0000313" key="3">
    <source>
        <dbReference type="EMBL" id="OAB87881.1"/>
    </source>
</evidence>
<evidence type="ECO:0000256" key="1">
    <source>
        <dbReference type="SAM" id="Phobius"/>
    </source>
</evidence>
<dbReference type="EMBL" id="LQZG01000002">
    <property type="protein sequence ID" value="OAB87881.1"/>
    <property type="molecule type" value="Genomic_DNA"/>
</dbReference>
<dbReference type="InterPro" id="IPR027417">
    <property type="entry name" value="P-loop_NTPase"/>
</dbReference>
<dbReference type="GO" id="GO:0000028">
    <property type="term" value="P:ribosomal small subunit assembly"/>
    <property type="evidence" value="ECO:0007669"/>
    <property type="project" value="TreeGrafter"/>
</dbReference>
<organism evidence="3 4">
    <name type="scientific">Janibacter melonis</name>
    <dbReference type="NCBI Taxonomy" id="262209"/>
    <lineage>
        <taxon>Bacteria</taxon>
        <taxon>Bacillati</taxon>
        <taxon>Actinomycetota</taxon>
        <taxon>Actinomycetes</taxon>
        <taxon>Micrococcales</taxon>
        <taxon>Intrasporangiaceae</taxon>
        <taxon>Janibacter</taxon>
    </lineage>
</organism>
<dbReference type="GO" id="GO:0005829">
    <property type="term" value="C:cytosol"/>
    <property type="evidence" value="ECO:0007669"/>
    <property type="project" value="TreeGrafter"/>
</dbReference>
<name>A0A176QDV3_9MICO</name>
<comment type="caution">
    <text evidence="3">The sequence shown here is derived from an EMBL/GenBank/DDBJ whole genome shotgun (WGS) entry which is preliminary data.</text>
</comment>
<sequence>MSPLLPGRSKARALSVEELRDRSASLREALDEGGDLLDPTASARAREVSDKVDERTRLVGGRTVVALAGATGSGKSSLFNALVGEEVAQAGMRRPTTSTPTAAVWGEEPVGDLLDWLGVGRRHTVQGRDDLEGLVLLDLPDFDSRESANREEARRVLELVDVFVWVTDPQKYADAVLHDEYVAVLREYGAVTIVVLNQADRLRGDGVARVTADLARLLERDGIPGSKVIATSTRTGEGIDALGERLHVAVAAADASRHRLGLDLADSARRLAPSVGEREVEVDRLGSGELVDALARAAGVPTVVAAVERDYLMQSAARTGWPLTRWVQGLRAAPLKRLRLDRAEAGITDADVRAVLGRSSIPPPTRSARAAVDLAARRLGEHAGQGLPTRWADAVADAAAPYDERLADELDQSVLRTSLRGRDPLWWGLLGALQLLLAAAAVVGLLWLVVIAVAGWLQLPELPTYDIGPFATPFVLLVGGLLGGLLVAGLGRVMARAGARRRGAAADKRLREAIREVADRVVVEPVRAVLARHRRAREAVARAHAR</sequence>
<proteinExistence type="predicted"/>
<dbReference type="Gene3D" id="3.40.50.300">
    <property type="entry name" value="P-loop containing nucleotide triphosphate hydrolases"/>
    <property type="match status" value="1"/>
</dbReference>
<dbReference type="Pfam" id="PF01926">
    <property type="entry name" value="MMR_HSR1"/>
    <property type="match status" value="1"/>
</dbReference>
<keyword evidence="4" id="KW-1185">Reference proteome</keyword>
<keyword evidence="1" id="KW-0812">Transmembrane</keyword>
<gene>
    <name evidence="3" type="ORF">AWH69_07610</name>
</gene>
<evidence type="ECO:0000313" key="4">
    <source>
        <dbReference type="Proteomes" id="UP000076976"/>
    </source>
</evidence>
<keyword evidence="1" id="KW-1133">Transmembrane helix</keyword>
<feature type="transmembrane region" description="Helical" evidence="1">
    <location>
        <begin position="425"/>
        <end position="458"/>
    </location>
</feature>
<feature type="transmembrane region" description="Helical" evidence="1">
    <location>
        <begin position="470"/>
        <end position="491"/>
    </location>
</feature>
<dbReference type="GO" id="GO:0005525">
    <property type="term" value="F:GTP binding"/>
    <property type="evidence" value="ECO:0007669"/>
    <property type="project" value="InterPro"/>
</dbReference>
<feature type="domain" description="G" evidence="2">
    <location>
        <begin position="65"/>
        <end position="197"/>
    </location>
</feature>
<dbReference type="STRING" id="262209.AWH69_07610"/>
<dbReference type="SUPFAM" id="SSF52540">
    <property type="entry name" value="P-loop containing nucleoside triphosphate hydrolases"/>
    <property type="match status" value="1"/>
</dbReference>
<dbReference type="PANTHER" id="PTHR42698:SF1">
    <property type="entry name" value="GTPASE ERA, MITOCHONDRIAL"/>
    <property type="match status" value="1"/>
</dbReference>
<evidence type="ECO:0000259" key="2">
    <source>
        <dbReference type="Pfam" id="PF01926"/>
    </source>
</evidence>
<dbReference type="PANTHER" id="PTHR42698">
    <property type="entry name" value="GTPASE ERA"/>
    <property type="match status" value="1"/>
</dbReference>
<dbReference type="InterPro" id="IPR005662">
    <property type="entry name" value="GTPase_Era-like"/>
</dbReference>
<keyword evidence="1" id="KW-0472">Membrane</keyword>
<dbReference type="RefSeq" id="WP_068273700.1">
    <property type="nucleotide sequence ID" value="NZ_CAJGVC010000001.1"/>
</dbReference>
<dbReference type="Proteomes" id="UP000076976">
    <property type="component" value="Unassembled WGS sequence"/>
</dbReference>
<protein>
    <submittedName>
        <fullName evidence="3">ABC transporter</fullName>
    </submittedName>
</protein>
<dbReference type="AlphaFoldDB" id="A0A176QDV3"/>
<dbReference type="GO" id="GO:0043024">
    <property type="term" value="F:ribosomal small subunit binding"/>
    <property type="evidence" value="ECO:0007669"/>
    <property type="project" value="TreeGrafter"/>
</dbReference>
<dbReference type="GO" id="GO:0019843">
    <property type="term" value="F:rRNA binding"/>
    <property type="evidence" value="ECO:0007669"/>
    <property type="project" value="TreeGrafter"/>
</dbReference>